<sequence>MPKVLTAFAALDVDVSSGAVGNPAAFLVAVDVSEIRLDIHAIVPAGPVQAICPDVVFALAIASYFGGKVSAPEADDADIDQFLHTGRTASVGNVEVL</sequence>
<dbReference type="EMBL" id="PGTB01000007">
    <property type="protein sequence ID" value="PJE37884.1"/>
    <property type="molecule type" value="Genomic_DNA"/>
</dbReference>
<keyword evidence="2" id="KW-1185">Reference proteome</keyword>
<evidence type="ECO:0000313" key="1">
    <source>
        <dbReference type="EMBL" id="PJE37884.1"/>
    </source>
</evidence>
<gene>
    <name evidence="1" type="ORF">CVM52_04440</name>
</gene>
<organism evidence="1 2">
    <name type="scientific">Pseudooceanicola lipolyticus</name>
    <dbReference type="NCBI Taxonomy" id="2029104"/>
    <lineage>
        <taxon>Bacteria</taxon>
        <taxon>Pseudomonadati</taxon>
        <taxon>Pseudomonadota</taxon>
        <taxon>Alphaproteobacteria</taxon>
        <taxon>Rhodobacterales</taxon>
        <taxon>Paracoccaceae</taxon>
        <taxon>Pseudooceanicola</taxon>
    </lineage>
</organism>
<dbReference type="Proteomes" id="UP000231553">
    <property type="component" value="Unassembled WGS sequence"/>
</dbReference>
<accession>A0A2M8J531</accession>
<evidence type="ECO:0000313" key="2">
    <source>
        <dbReference type="Proteomes" id="UP000231553"/>
    </source>
</evidence>
<dbReference type="RefSeq" id="WP_100161401.1">
    <property type="nucleotide sequence ID" value="NZ_PGTB01000007.1"/>
</dbReference>
<reference evidence="1 2" key="1">
    <citation type="journal article" date="2018" name="Int. J. Syst. Evol. Microbiol.">
        <title>Pseudooceanicola lipolyticus sp. nov., a marine alphaproteobacterium, reclassification of Oceanicola flagellatus as Pseudooceanicola flagellatus comb. nov. and emended description of the genus Pseudooceanicola.</title>
        <authorList>
            <person name="Huang M.-M."/>
            <person name="Guo L.-L."/>
            <person name="Wu Y.-H."/>
            <person name="Lai Q.-L."/>
            <person name="Shao Z.-Z."/>
            <person name="Wang C.-S."/>
            <person name="Wu M."/>
            <person name="Xu X.-W."/>
        </authorList>
    </citation>
    <scope>NUCLEOTIDE SEQUENCE [LARGE SCALE GENOMIC DNA]</scope>
    <source>
        <strain evidence="1 2">157</strain>
    </source>
</reference>
<comment type="caution">
    <text evidence="1">The sequence shown here is derived from an EMBL/GenBank/DDBJ whole genome shotgun (WGS) entry which is preliminary data.</text>
</comment>
<dbReference type="AlphaFoldDB" id="A0A2M8J531"/>
<name>A0A2M8J531_9RHOB</name>
<proteinExistence type="predicted"/>
<protein>
    <submittedName>
        <fullName evidence="1">Uncharacterized protein</fullName>
    </submittedName>
</protein>